<keyword evidence="4 5" id="KW-0472">Membrane</keyword>
<dbReference type="OrthoDB" id="10261634at2759"/>
<feature type="domain" description="Sugar phosphate transporter" evidence="6">
    <location>
        <begin position="10"/>
        <end position="298"/>
    </location>
</feature>
<feature type="transmembrane region" description="Helical" evidence="5">
    <location>
        <begin position="189"/>
        <end position="206"/>
    </location>
</feature>
<feature type="transmembrane region" description="Helical" evidence="5">
    <location>
        <begin position="38"/>
        <end position="57"/>
    </location>
</feature>
<reference evidence="7 8" key="1">
    <citation type="journal article" date="2013" name="BMC Genomics">
        <title>Reconstruction of the lipid metabolism for the microalga Monoraphidium neglectum from its genome sequence reveals characteristics suitable for biofuel production.</title>
        <authorList>
            <person name="Bogen C."/>
            <person name="Al-Dilaimi A."/>
            <person name="Albersmeier A."/>
            <person name="Wichmann J."/>
            <person name="Grundmann M."/>
            <person name="Rupp O."/>
            <person name="Lauersen K.J."/>
            <person name="Blifernez-Klassen O."/>
            <person name="Kalinowski J."/>
            <person name="Goesmann A."/>
            <person name="Mussgnug J.H."/>
            <person name="Kruse O."/>
        </authorList>
    </citation>
    <scope>NUCLEOTIDE SEQUENCE [LARGE SCALE GENOMIC DNA]</scope>
    <source>
        <strain evidence="7 8">SAG 48.87</strain>
    </source>
</reference>
<feature type="transmembrane region" description="Helical" evidence="5">
    <location>
        <begin position="226"/>
        <end position="247"/>
    </location>
</feature>
<evidence type="ECO:0000256" key="5">
    <source>
        <dbReference type="SAM" id="Phobius"/>
    </source>
</evidence>
<dbReference type="InterPro" id="IPR004853">
    <property type="entry name" value="Sugar_P_trans_dom"/>
</dbReference>
<protein>
    <recommendedName>
        <fullName evidence="6">Sugar phosphate transporter domain-containing protein</fullName>
    </recommendedName>
</protein>
<organism evidence="7 8">
    <name type="scientific">Monoraphidium neglectum</name>
    <dbReference type="NCBI Taxonomy" id="145388"/>
    <lineage>
        <taxon>Eukaryota</taxon>
        <taxon>Viridiplantae</taxon>
        <taxon>Chlorophyta</taxon>
        <taxon>core chlorophytes</taxon>
        <taxon>Chlorophyceae</taxon>
        <taxon>CS clade</taxon>
        <taxon>Sphaeropleales</taxon>
        <taxon>Selenastraceae</taxon>
        <taxon>Monoraphidium</taxon>
    </lineage>
</organism>
<dbReference type="AlphaFoldDB" id="A0A0D2MH36"/>
<evidence type="ECO:0000256" key="2">
    <source>
        <dbReference type="ARBA" id="ARBA00022692"/>
    </source>
</evidence>
<dbReference type="Proteomes" id="UP000054498">
    <property type="component" value="Unassembled WGS sequence"/>
</dbReference>
<evidence type="ECO:0000256" key="3">
    <source>
        <dbReference type="ARBA" id="ARBA00022989"/>
    </source>
</evidence>
<evidence type="ECO:0000259" key="6">
    <source>
        <dbReference type="Pfam" id="PF03151"/>
    </source>
</evidence>
<dbReference type="Pfam" id="PF03151">
    <property type="entry name" value="TPT"/>
    <property type="match status" value="1"/>
</dbReference>
<accession>A0A0D2MH36</accession>
<feature type="transmembrane region" description="Helical" evidence="5">
    <location>
        <begin position="128"/>
        <end position="145"/>
    </location>
</feature>
<feature type="transmembrane region" description="Helical" evidence="5">
    <location>
        <begin position="281"/>
        <end position="299"/>
    </location>
</feature>
<evidence type="ECO:0000256" key="1">
    <source>
        <dbReference type="ARBA" id="ARBA00004141"/>
    </source>
</evidence>
<dbReference type="InterPro" id="IPR037185">
    <property type="entry name" value="EmrE-like"/>
</dbReference>
<evidence type="ECO:0000313" key="8">
    <source>
        <dbReference type="Proteomes" id="UP000054498"/>
    </source>
</evidence>
<evidence type="ECO:0000313" key="7">
    <source>
        <dbReference type="EMBL" id="KIZ00002.1"/>
    </source>
</evidence>
<dbReference type="KEGG" id="mng:MNEG_7959"/>
<dbReference type="PANTHER" id="PTHR11132">
    <property type="entry name" value="SOLUTE CARRIER FAMILY 35"/>
    <property type="match status" value="1"/>
</dbReference>
<dbReference type="GeneID" id="25740835"/>
<feature type="transmembrane region" description="Helical" evidence="5">
    <location>
        <begin position="7"/>
        <end position="26"/>
    </location>
</feature>
<dbReference type="RefSeq" id="XP_013899021.1">
    <property type="nucleotide sequence ID" value="XM_014043567.1"/>
</dbReference>
<evidence type="ECO:0000256" key="4">
    <source>
        <dbReference type="ARBA" id="ARBA00023136"/>
    </source>
</evidence>
<keyword evidence="3 5" id="KW-1133">Transmembrane helix</keyword>
<dbReference type="InterPro" id="IPR050186">
    <property type="entry name" value="TPT_transporter"/>
</dbReference>
<dbReference type="EMBL" id="KK101681">
    <property type="protein sequence ID" value="KIZ00002.1"/>
    <property type="molecule type" value="Genomic_DNA"/>
</dbReference>
<feature type="transmembrane region" description="Helical" evidence="5">
    <location>
        <begin position="254"/>
        <end position="275"/>
    </location>
</feature>
<sequence>MGASQTVMTLVVIVLWYVSNVGVLLLNKFLLTNTGFRQPVFLTLCHMMACCSLAYALSLAKSFPIRPLRSRRQLWKICLLATIFCITIVLGNLSLKYIPVSFSQAVGAGTPFFTAVFALLLQGSRETGTTYATLVPIVVGVIIASGGEPHFHFVGFMACLLATALRALKSVVQAMLLSDPNEKLDPMSLLFYMSSFSVLLLLPATALLEPTAFGKTRALVAANGSFFWWLLVNSCMAYAVNLTNFMVTKYTSALTLQVLGNMKGVIAAGVSVAIFKNTVTLKGMAGYAITVAGVFMYSASKRRQQVLKAVDSAKSMQDDAAAATEPLIKAGHMGPGGGAGGVAITLVADASGGGAGGGGGGAHHHVSGGGLLPTSTQMLQGHRSGRSSAGASVGGGLIVTVLGHPQ</sequence>
<keyword evidence="8" id="KW-1185">Reference proteome</keyword>
<dbReference type="GO" id="GO:0016020">
    <property type="term" value="C:membrane"/>
    <property type="evidence" value="ECO:0007669"/>
    <property type="project" value="UniProtKB-SubCell"/>
</dbReference>
<name>A0A0D2MH36_9CHLO</name>
<feature type="transmembrane region" description="Helical" evidence="5">
    <location>
        <begin position="101"/>
        <end position="121"/>
    </location>
</feature>
<feature type="transmembrane region" description="Helical" evidence="5">
    <location>
        <begin position="151"/>
        <end position="168"/>
    </location>
</feature>
<feature type="transmembrane region" description="Helical" evidence="5">
    <location>
        <begin position="77"/>
        <end position="95"/>
    </location>
</feature>
<dbReference type="SUPFAM" id="SSF103481">
    <property type="entry name" value="Multidrug resistance efflux transporter EmrE"/>
    <property type="match status" value="2"/>
</dbReference>
<gene>
    <name evidence="7" type="ORF">MNEG_7959</name>
</gene>
<keyword evidence="2 5" id="KW-0812">Transmembrane</keyword>
<comment type="subcellular location">
    <subcellularLocation>
        <location evidence="1">Membrane</location>
        <topology evidence="1">Multi-pass membrane protein</topology>
    </subcellularLocation>
</comment>
<proteinExistence type="predicted"/>